<evidence type="ECO:0000313" key="2">
    <source>
        <dbReference type="EMBL" id="AMF92040.1"/>
    </source>
</evidence>
<keyword evidence="1" id="KW-0732">Signal</keyword>
<gene>
    <name evidence="2" type="ORF">AL536_00695</name>
    <name evidence="3" type="ORF">NCTC11327_03710</name>
</gene>
<dbReference type="GeneID" id="29383169"/>
<reference evidence="2" key="2">
    <citation type="submission" date="2018-01" db="EMBL/GenBank/DDBJ databases">
        <title>FDA dAtabase for Regulatory Grade micrObial Sequences (FDA-ARGOS): Supporting development and validation of Infectious Disease Dx tests.</title>
        <authorList>
            <person name="Hoffmann M."/>
            <person name="Allard M."/>
            <person name="Evans P."/>
            <person name="Brown E."/>
            <person name="Tallon L."/>
            <person name="Sadzewicz L."/>
            <person name="Sengamalay N."/>
            <person name="Ott S."/>
            <person name="Godinez A."/>
            <person name="Nagaraj S."/>
            <person name="Vyas G."/>
            <person name="Aluvathingal J."/>
            <person name="Nadendla S."/>
            <person name="Geyer C."/>
            <person name="Sichtig H."/>
        </authorList>
    </citation>
    <scope>NUCLEOTIDE SEQUENCE</scope>
    <source>
        <strain evidence="2">ATCC 33809</strain>
    </source>
</reference>
<dbReference type="KEGG" id="vfl:AL536_00695"/>
<name>A0AAX2LTZ9_VIBFL</name>
<evidence type="ECO:0000313" key="5">
    <source>
        <dbReference type="Proteomes" id="UP000254626"/>
    </source>
</evidence>
<feature type="signal peptide" evidence="1">
    <location>
        <begin position="1"/>
        <end position="19"/>
    </location>
</feature>
<protein>
    <recommendedName>
        <fullName evidence="6">Lipoprotein</fullName>
    </recommendedName>
</protein>
<evidence type="ECO:0000313" key="4">
    <source>
        <dbReference type="Proteomes" id="UP000057088"/>
    </source>
</evidence>
<evidence type="ECO:0000256" key="1">
    <source>
        <dbReference type="SAM" id="SignalP"/>
    </source>
</evidence>
<dbReference type="RefSeq" id="WP_020328864.1">
    <property type="nucleotide sequence ID" value="NZ_AP028129.1"/>
</dbReference>
<sequence>MKRTLLLVVLALLASPVKAGNNSVNSEFSHAVGGAAMAGAFVWASDAWWSKEDRGWVGFYISTALGAVSQYYEYERGTNTGKEAFLDAASHALGSAIGAYVTDRYLLAPVIAPEEHGTYVGLTVSLRY</sequence>
<evidence type="ECO:0008006" key="6">
    <source>
        <dbReference type="Google" id="ProtNLM"/>
    </source>
</evidence>
<dbReference type="Proteomes" id="UP000254626">
    <property type="component" value="Unassembled WGS sequence"/>
</dbReference>
<accession>A0AAX2LTZ9</accession>
<reference evidence="3 5" key="3">
    <citation type="submission" date="2018-06" db="EMBL/GenBank/DDBJ databases">
        <authorList>
            <consortium name="Pathogen Informatics"/>
            <person name="Doyle S."/>
        </authorList>
    </citation>
    <scope>NUCLEOTIDE SEQUENCE [LARGE SCALE GENOMIC DNA]</scope>
    <source>
        <strain evidence="3 5">NCTC11327</strain>
    </source>
</reference>
<feature type="chain" id="PRO_5043589743" description="Lipoprotein" evidence="1">
    <location>
        <begin position="20"/>
        <end position="128"/>
    </location>
</feature>
<dbReference type="AlphaFoldDB" id="A0AAX2LTZ9"/>
<proteinExistence type="predicted"/>
<dbReference type="EMBL" id="CP014034">
    <property type="protein sequence ID" value="AMF92040.1"/>
    <property type="molecule type" value="Genomic_DNA"/>
</dbReference>
<dbReference type="EMBL" id="UHIP01000002">
    <property type="protein sequence ID" value="SUQ26846.1"/>
    <property type="molecule type" value="Genomic_DNA"/>
</dbReference>
<keyword evidence="4" id="KW-1185">Reference proteome</keyword>
<organism evidence="3 5">
    <name type="scientific">Vibrio fluvialis</name>
    <dbReference type="NCBI Taxonomy" id="676"/>
    <lineage>
        <taxon>Bacteria</taxon>
        <taxon>Pseudomonadati</taxon>
        <taxon>Pseudomonadota</taxon>
        <taxon>Gammaproteobacteria</taxon>
        <taxon>Vibrionales</taxon>
        <taxon>Vibrionaceae</taxon>
        <taxon>Vibrio</taxon>
    </lineage>
</organism>
<evidence type="ECO:0000313" key="3">
    <source>
        <dbReference type="EMBL" id="SUQ26846.1"/>
    </source>
</evidence>
<dbReference type="Proteomes" id="UP000057088">
    <property type="component" value="Chromosome 1"/>
</dbReference>
<reference evidence="4" key="1">
    <citation type="submission" date="2015-12" db="EMBL/GenBank/DDBJ databases">
        <title>FDA dAtabase for Regulatory Grade micrObial Sequences (FDA-ARGOS): Supporting development and validation of Infectious Disease Dx tests.</title>
        <authorList>
            <person name="Hoffmann M."/>
            <person name="Allard M."/>
            <person name="Evans P."/>
            <person name="Brown E."/>
            <person name="Tallon L.J."/>
            <person name="Sadzewicz L."/>
            <person name="Sengamalay N."/>
            <person name="Ott S."/>
            <person name="Godinez A."/>
            <person name="Nagaraj S."/>
            <person name="Vyas G."/>
            <person name="Aluvathingal J."/>
            <person name="Nadendla S."/>
            <person name="Geyer C."/>
            <person name="Sichtig H."/>
        </authorList>
    </citation>
    <scope>NUCLEOTIDE SEQUENCE [LARGE SCALE GENOMIC DNA]</scope>
    <source>
        <strain evidence="4">ATCC 33809</strain>
    </source>
</reference>